<evidence type="ECO:0000256" key="1">
    <source>
        <dbReference type="SAM" id="MobiDB-lite"/>
    </source>
</evidence>
<proteinExistence type="predicted"/>
<name>A0ABQ8P7H3_9CRYT</name>
<organism evidence="2 3">
    <name type="scientific">Cryptosporidium canis</name>
    <dbReference type="NCBI Taxonomy" id="195482"/>
    <lineage>
        <taxon>Eukaryota</taxon>
        <taxon>Sar</taxon>
        <taxon>Alveolata</taxon>
        <taxon>Apicomplexa</taxon>
        <taxon>Conoidasida</taxon>
        <taxon>Coccidia</taxon>
        <taxon>Eucoccidiorida</taxon>
        <taxon>Eimeriorina</taxon>
        <taxon>Cryptosporidiidae</taxon>
        <taxon>Cryptosporidium</taxon>
    </lineage>
</organism>
<evidence type="ECO:0000313" key="2">
    <source>
        <dbReference type="EMBL" id="KAJ1611127.1"/>
    </source>
</evidence>
<reference evidence="2" key="1">
    <citation type="submission" date="2022-10" db="EMBL/GenBank/DDBJ databases">
        <title>Adaptive evolution leads to modifications in subtelomeric GC content in a zoonotic Cryptosporidium species.</title>
        <authorList>
            <person name="Li J."/>
            <person name="Feng Y."/>
            <person name="Xiao L."/>
        </authorList>
    </citation>
    <scope>NUCLEOTIDE SEQUENCE</scope>
    <source>
        <strain evidence="2">25894</strain>
    </source>
</reference>
<dbReference type="EMBL" id="JAPCXB010000062">
    <property type="protein sequence ID" value="KAJ1611127.1"/>
    <property type="molecule type" value="Genomic_DNA"/>
</dbReference>
<feature type="compositionally biased region" description="Polar residues" evidence="1">
    <location>
        <begin position="482"/>
        <end position="494"/>
    </location>
</feature>
<feature type="compositionally biased region" description="Polar residues" evidence="1">
    <location>
        <begin position="237"/>
        <end position="253"/>
    </location>
</feature>
<feature type="region of interest" description="Disordered" evidence="1">
    <location>
        <begin position="112"/>
        <end position="132"/>
    </location>
</feature>
<dbReference type="Proteomes" id="UP001071777">
    <property type="component" value="Unassembled WGS sequence"/>
</dbReference>
<protein>
    <submittedName>
        <fullName evidence="2">Uncharacterized protein</fullName>
    </submittedName>
</protein>
<keyword evidence="3" id="KW-1185">Reference proteome</keyword>
<feature type="compositionally biased region" description="Basic and acidic residues" evidence="1">
    <location>
        <begin position="186"/>
        <end position="198"/>
    </location>
</feature>
<comment type="caution">
    <text evidence="2">The sequence shown here is derived from an EMBL/GenBank/DDBJ whole genome shotgun (WGS) entry which is preliminary data.</text>
</comment>
<gene>
    <name evidence="2" type="ORF">OJ252_1672</name>
</gene>
<accession>A0ABQ8P7H3</accession>
<feature type="compositionally biased region" description="Polar residues" evidence="1">
    <location>
        <begin position="283"/>
        <end position="292"/>
    </location>
</feature>
<sequence>MFLSTINRLREEQVRDNSLKLYRKENSFKPNTNNVEEGDGRGWGGEKCANSVKISKRINIENEAKTDNVNGLKELSITKKKPINKAAKSNREEKISSFQQILNIATASRSSGGIESCARGSNKKPKVDIRTSPDDFTVLGSINSDSNIDTEEDWVSTPKINFVRVICSGRGNGHLAHLNNGNAVNKKRDNASHKENDNKGVASKTKLDIEDSADINGLKSKSKQPKAKRNTKKNCEESTTSADGCNGKTSKSLESGKASRLKSKRQNTVTPSAPQRGKKTLKTENTYNNLKEQPETYKQNILTLKAKNNLIKNRIKEQTDDDFFSNIPISTPSNSNCRTIRKSFNCEQSPSLSIFSPDSLDARLLKTGLTPVNNEGPSSGASNNKVWRRKDLAKKGLESFHLSPITSCIKEIVSGEDTNRNSSYSKSSTSRSIGDILGGLDDICGSKAGRISREKQNKFVMQIHEKLSGCSFDQDEPEHDQTSQNNITRNSQRYKTAKGSSDIRMNLDSVFDQEMEIRTKIADEEKQQELLWSISEDSSIQNEDKSLLMEELIAHAAHEHES</sequence>
<evidence type="ECO:0000313" key="3">
    <source>
        <dbReference type="Proteomes" id="UP001071777"/>
    </source>
</evidence>
<feature type="compositionally biased region" description="Basic residues" evidence="1">
    <location>
        <begin position="220"/>
        <end position="232"/>
    </location>
</feature>
<feature type="region of interest" description="Disordered" evidence="1">
    <location>
        <begin position="175"/>
        <end position="292"/>
    </location>
</feature>
<feature type="region of interest" description="Disordered" evidence="1">
    <location>
        <begin position="471"/>
        <end position="500"/>
    </location>
</feature>